<gene>
    <name evidence="5" type="ORF">A4U43_C01F36250</name>
</gene>
<name>A0A5P1FW87_ASPOF</name>
<keyword evidence="4" id="KW-0472">Membrane</keyword>
<dbReference type="Proteomes" id="UP000243459">
    <property type="component" value="Chromosome 1"/>
</dbReference>
<protein>
    <submittedName>
        <fullName evidence="5">Uncharacterized protein</fullName>
    </submittedName>
</protein>
<dbReference type="GO" id="GO:0015112">
    <property type="term" value="F:nitrate transmembrane transporter activity"/>
    <property type="evidence" value="ECO:0007669"/>
    <property type="project" value="InterPro"/>
</dbReference>
<evidence type="ECO:0000256" key="2">
    <source>
        <dbReference type="ARBA" id="ARBA00022692"/>
    </source>
</evidence>
<comment type="subcellular location">
    <subcellularLocation>
        <location evidence="1">Membrane</location>
        <topology evidence="1">Multi-pass membrane protein</topology>
    </subcellularLocation>
</comment>
<accession>A0A5P1FW87</accession>
<evidence type="ECO:0000256" key="4">
    <source>
        <dbReference type="ARBA" id="ARBA00023136"/>
    </source>
</evidence>
<sequence length="207" mass="22270">MEEVGDHGFNEKSSAMEMEHSSATVSKRKFALSVDSESKATEFKLLSLAAPHMLSFHLSWFSFFTCFVSTFAAPPLLPGSIRAGQTSYTHRAPRDRNAGEIASVSRRRVARPYSLVGRSACDLVGRLALPPPASYPSPTPSPSMPPACYQLTLRTVPSWRALLHGQASALASCLAGQFWMRLACFLPRKVGNRNGLAGGWGNLGGGG</sequence>
<proteinExistence type="predicted"/>
<reference evidence="6" key="1">
    <citation type="journal article" date="2017" name="Nat. Commun.">
        <title>The asparagus genome sheds light on the origin and evolution of a young Y chromosome.</title>
        <authorList>
            <person name="Harkess A."/>
            <person name="Zhou J."/>
            <person name="Xu C."/>
            <person name="Bowers J.E."/>
            <person name="Van der Hulst R."/>
            <person name="Ayyampalayam S."/>
            <person name="Mercati F."/>
            <person name="Riccardi P."/>
            <person name="McKain M.R."/>
            <person name="Kakrana A."/>
            <person name="Tang H."/>
            <person name="Ray J."/>
            <person name="Groenendijk J."/>
            <person name="Arikit S."/>
            <person name="Mathioni S.M."/>
            <person name="Nakano M."/>
            <person name="Shan H."/>
            <person name="Telgmann-Rauber A."/>
            <person name="Kanno A."/>
            <person name="Yue Z."/>
            <person name="Chen H."/>
            <person name="Li W."/>
            <person name="Chen Y."/>
            <person name="Xu X."/>
            <person name="Zhang Y."/>
            <person name="Luo S."/>
            <person name="Chen H."/>
            <person name="Gao J."/>
            <person name="Mao Z."/>
            <person name="Pires J.C."/>
            <person name="Luo M."/>
            <person name="Kudrna D."/>
            <person name="Wing R.A."/>
            <person name="Meyers B.C."/>
            <person name="Yi K."/>
            <person name="Kong H."/>
            <person name="Lavrijsen P."/>
            <person name="Sunseri F."/>
            <person name="Falavigna A."/>
            <person name="Ye Y."/>
            <person name="Leebens-Mack J.H."/>
            <person name="Chen G."/>
        </authorList>
    </citation>
    <scope>NUCLEOTIDE SEQUENCE [LARGE SCALE GENOMIC DNA]</scope>
    <source>
        <strain evidence="6">cv. DH0086</strain>
    </source>
</reference>
<dbReference type="GO" id="GO:0016020">
    <property type="term" value="C:membrane"/>
    <property type="evidence" value="ECO:0007669"/>
    <property type="project" value="UniProtKB-SubCell"/>
</dbReference>
<dbReference type="InterPro" id="IPR044772">
    <property type="entry name" value="NO3_transporter"/>
</dbReference>
<evidence type="ECO:0000256" key="3">
    <source>
        <dbReference type="ARBA" id="ARBA00022989"/>
    </source>
</evidence>
<keyword evidence="6" id="KW-1185">Reference proteome</keyword>
<dbReference type="Gramene" id="ONK82113">
    <property type="protein sequence ID" value="ONK82113"/>
    <property type="gene ID" value="A4U43_C01F36250"/>
</dbReference>
<evidence type="ECO:0000313" key="5">
    <source>
        <dbReference type="EMBL" id="ONK82113.1"/>
    </source>
</evidence>
<keyword evidence="3" id="KW-1133">Transmembrane helix</keyword>
<evidence type="ECO:0000256" key="1">
    <source>
        <dbReference type="ARBA" id="ARBA00004141"/>
    </source>
</evidence>
<organism evidence="5 6">
    <name type="scientific">Asparagus officinalis</name>
    <name type="common">Garden asparagus</name>
    <dbReference type="NCBI Taxonomy" id="4686"/>
    <lineage>
        <taxon>Eukaryota</taxon>
        <taxon>Viridiplantae</taxon>
        <taxon>Streptophyta</taxon>
        <taxon>Embryophyta</taxon>
        <taxon>Tracheophyta</taxon>
        <taxon>Spermatophyta</taxon>
        <taxon>Magnoliopsida</taxon>
        <taxon>Liliopsida</taxon>
        <taxon>Asparagales</taxon>
        <taxon>Asparagaceae</taxon>
        <taxon>Asparagoideae</taxon>
        <taxon>Asparagus</taxon>
    </lineage>
</organism>
<evidence type="ECO:0000313" key="6">
    <source>
        <dbReference type="Proteomes" id="UP000243459"/>
    </source>
</evidence>
<dbReference type="PANTHER" id="PTHR23515">
    <property type="entry name" value="HIGH-AFFINITY NITRATE TRANSPORTER 2.3"/>
    <property type="match status" value="1"/>
</dbReference>
<dbReference type="AlphaFoldDB" id="A0A5P1FW87"/>
<dbReference type="EMBL" id="CM007381">
    <property type="protein sequence ID" value="ONK82113.1"/>
    <property type="molecule type" value="Genomic_DNA"/>
</dbReference>
<keyword evidence="2" id="KW-0812">Transmembrane</keyword>